<keyword evidence="1" id="KW-0175">Coiled coil</keyword>
<evidence type="ECO:0008006" key="5">
    <source>
        <dbReference type="Google" id="ProtNLM"/>
    </source>
</evidence>
<name>A0A916VW08_9HYPH</name>
<dbReference type="Proteomes" id="UP000596977">
    <property type="component" value="Unassembled WGS sequence"/>
</dbReference>
<protein>
    <recommendedName>
        <fullName evidence="5">DUF2799 domain-containing protein</fullName>
    </recommendedName>
</protein>
<dbReference type="EMBL" id="BMKB01000001">
    <property type="protein sequence ID" value="GGA42307.1"/>
    <property type="molecule type" value="Genomic_DNA"/>
</dbReference>
<proteinExistence type="predicted"/>
<organism evidence="3 4">
    <name type="scientific">Pelagibacterium lentulum</name>
    <dbReference type="NCBI Taxonomy" id="2029865"/>
    <lineage>
        <taxon>Bacteria</taxon>
        <taxon>Pseudomonadati</taxon>
        <taxon>Pseudomonadota</taxon>
        <taxon>Alphaproteobacteria</taxon>
        <taxon>Hyphomicrobiales</taxon>
        <taxon>Devosiaceae</taxon>
        <taxon>Pelagibacterium</taxon>
    </lineage>
</organism>
<feature type="chain" id="PRO_5037985029" description="DUF2799 domain-containing protein" evidence="2">
    <location>
        <begin position="19"/>
        <end position="191"/>
    </location>
</feature>
<reference evidence="3 4" key="1">
    <citation type="journal article" date="2014" name="Int. J. Syst. Evol. Microbiol.">
        <title>Complete genome sequence of Corynebacterium casei LMG S-19264T (=DSM 44701T), isolated from a smear-ripened cheese.</title>
        <authorList>
            <consortium name="US DOE Joint Genome Institute (JGI-PGF)"/>
            <person name="Walter F."/>
            <person name="Albersmeier A."/>
            <person name="Kalinowski J."/>
            <person name="Ruckert C."/>
        </authorList>
    </citation>
    <scope>NUCLEOTIDE SEQUENCE [LARGE SCALE GENOMIC DNA]</scope>
    <source>
        <strain evidence="3 4">CGMCC 1.15896</strain>
    </source>
</reference>
<gene>
    <name evidence="3" type="ORF">GCM10011499_10020</name>
</gene>
<dbReference type="RefSeq" id="WP_164734901.1">
    <property type="nucleotide sequence ID" value="NZ_BMKB01000001.1"/>
</dbReference>
<comment type="caution">
    <text evidence="3">The sequence shown here is derived from an EMBL/GenBank/DDBJ whole genome shotgun (WGS) entry which is preliminary data.</text>
</comment>
<dbReference type="AlphaFoldDB" id="A0A916VW08"/>
<evidence type="ECO:0000313" key="3">
    <source>
        <dbReference type="EMBL" id="GGA42307.1"/>
    </source>
</evidence>
<feature type="coiled-coil region" evidence="1">
    <location>
        <begin position="118"/>
        <end position="183"/>
    </location>
</feature>
<sequence length="191" mass="21171">MIRLTLAGAAVATIAVLAGCATMTKAECEAGDWRSVGMADGSNGRPLAYLDQHNAACADHGIPVNRQLYEAGRNDGLRVYCRLDRAEREGREGRTYYNVCTGDVGVGFNRVYLDAKAIHDIDRQVTSTRRELDALLDEMVIPGLSGDRLTRLRAEIRIAQNALNRLERDRSAAERRLALTRRQEEERLAQG</sequence>
<accession>A0A916VW08</accession>
<dbReference type="InterPro" id="IPR021242">
    <property type="entry name" value="DUF2799"/>
</dbReference>
<evidence type="ECO:0000256" key="2">
    <source>
        <dbReference type="SAM" id="SignalP"/>
    </source>
</evidence>
<evidence type="ECO:0000256" key="1">
    <source>
        <dbReference type="SAM" id="Coils"/>
    </source>
</evidence>
<keyword evidence="2" id="KW-0732">Signal</keyword>
<dbReference type="PROSITE" id="PS51257">
    <property type="entry name" value="PROKAR_LIPOPROTEIN"/>
    <property type="match status" value="1"/>
</dbReference>
<feature type="signal peptide" evidence="2">
    <location>
        <begin position="1"/>
        <end position="18"/>
    </location>
</feature>
<keyword evidence="4" id="KW-1185">Reference proteome</keyword>
<evidence type="ECO:0000313" key="4">
    <source>
        <dbReference type="Proteomes" id="UP000596977"/>
    </source>
</evidence>
<dbReference type="Pfam" id="PF10973">
    <property type="entry name" value="DUF2799"/>
    <property type="match status" value="1"/>
</dbReference>